<evidence type="ECO:0000313" key="2">
    <source>
        <dbReference type="EMBL" id="GMN28614.1"/>
    </source>
</evidence>
<dbReference type="AlphaFoldDB" id="A0AA88D6J1"/>
<feature type="compositionally biased region" description="Polar residues" evidence="1">
    <location>
        <begin position="83"/>
        <end position="99"/>
    </location>
</feature>
<dbReference type="EMBL" id="BTGU01000002">
    <property type="protein sequence ID" value="GMN28614.1"/>
    <property type="molecule type" value="Genomic_DNA"/>
</dbReference>
<proteinExistence type="predicted"/>
<feature type="region of interest" description="Disordered" evidence="1">
    <location>
        <begin position="80"/>
        <end position="99"/>
    </location>
</feature>
<sequence>MFQEAARDFGGGRDGIATGAGVATIHNGHPYCAEPRQSDTPFSIGSECSQPRNPSARQLHPQGYGIGKLLLWPANLMAARTHGSPSQTPETSSATSDDSSLPFTILSRFCSVNVTETSKTLDKLISGSSRLSGQKRFWKLETRFLTCFSVSVYGSSVSLAHFLLRQCGSIVSELREFCSTGDCQNLGIFLPATHFSR</sequence>
<reference evidence="2" key="1">
    <citation type="submission" date="2023-07" db="EMBL/GenBank/DDBJ databases">
        <title>draft genome sequence of fig (Ficus carica).</title>
        <authorList>
            <person name="Takahashi T."/>
            <person name="Nishimura K."/>
        </authorList>
    </citation>
    <scope>NUCLEOTIDE SEQUENCE</scope>
</reference>
<comment type="caution">
    <text evidence="2">The sequence shown here is derived from an EMBL/GenBank/DDBJ whole genome shotgun (WGS) entry which is preliminary data.</text>
</comment>
<name>A0AA88D6J1_FICCA</name>
<organism evidence="2 3">
    <name type="scientific">Ficus carica</name>
    <name type="common">Common fig</name>
    <dbReference type="NCBI Taxonomy" id="3494"/>
    <lineage>
        <taxon>Eukaryota</taxon>
        <taxon>Viridiplantae</taxon>
        <taxon>Streptophyta</taxon>
        <taxon>Embryophyta</taxon>
        <taxon>Tracheophyta</taxon>
        <taxon>Spermatophyta</taxon>
        <taxon>Magnoliopsida</taxon>
        <taxon>eudicotyledons</taxon>
        <taxon>Gunneridae</taxon>
        <taxon>Pentapetalae</taxon>
        <taxon>rosids</taxon>
        <taxon>fabids</taxon>
        <taxon>Rosales</taxon>
        <taxon>Moraceae</taxon>
        <taxon>Ficeae</taxon>
        <taxon>Ficus</taxon>
    </lineage>
</organism>
<keyword evidence="3" id="KW-1185">Reference proteome</keyword>
<gene>
    <name evidence="2" type="ORF">TIFTF001_002111</name>
</gene>
<accession>A0AA88D6J1</accession>
<dbReference type="Proteomes" id="UP001187192">
    <property type="component" value="Unassembled WGS sequence"/>
</dbReference>
<evidence type="ECO:0000313" key="3">
    <source>
        <dbReference type="Proteomes" id="UP001187192"/>
    </source>
</evidence>
<protein>
    <submittedName>
        <fullName evidence="2">Uncharacterized protein</fullName>
    </submittedName>
</protein>
<evidence type="ECO:0000256" key="1">
    <source>
        <dbReference type="SAM" id="MobiDB-lite"/>
    </source>
</evidence>